<protein>
    <recommendedName>
        <fullName evidence="3">Mediator of RNA polymerase II transcription subunit 14</fullName>
    </recommendedName>
</protein>
<gene>
    <name evidence="1" type="ORF">LOD99_15178</name>
</gene>
<dbReference type="EMBL" id="JAKMXF010000077">
    <property type="protein sequence ID" value="KAI6658853.1"/>
    <property type="molecule type" value="Genomic_DNA"/>
</dbReference>
<proteinExistence type="predicted"/>
<organism evidence="1 2">
    <name type="scientific">Oopsacas minuta</name>
    <dbReference type="NCBI Taxonomy" id="111878"/>
    <lineage>
        <taxon>Eukaryota</taxon>
        <taxon>Metazoa</taxon>
        <taxon>Porifera</taxon>
        <taxon>Hexactinellida</taxon>
        <taxon>Hexasterophora</taxon>
        <taxon>Lyssacinosida</taxon>
        <taxon>Leucopsacidae</taxon>
        <taxon>Oopsacas</taxon>
    </lineage>
</organism>
<evidence type="ECO:0000313" key="1">
    <source>
        <dbReference type="EMBL" id="KAI6658853.1"/>
    </source>
</evidence>
<evidence type="ECO:0008006" key="3">
    <source>
        <dbReference type="Google" id="ProtNLM"/>
    </source>
</evidence>
<comment type="caution">
    <text evidence="1">The sequence shown here is derived from an EMBL/GenBank/DDBJ whole genome shotgun (WGS) entry which is preliminary data.</text>
</comment>
<dbReference type="Proteomes" id="UP001165289">
    <property type="component" value="Unassembled WGS sequence"/>
</dbReference>
<accession>A0AAV7KDA3</accession>
<dbReference type="AlphaFoldDB" id="A0AAV7KDA3"/>
<evidence type="ECO:0000313" key="2">
    <source>
        <dbReference type="Proteomes" id="UP001165289"/>
    </source>
</evidence>
<keyword evidence="2" id="KW-1185">Reference proteome</keyword>
<sequence>MPFALLPPFYENEERLLKRTMPHNPDELRNSLLCALQGEDLADLKTVCVYFHSDGFNDISERSDVASSGVYINSPYHNGKPLNSDNIFIDKLIHLCIENKSFHSLKCISRCLSDKGWPFPVYLRESPPALILNLRFTDIPNMLVISKDPRNGRLQCIMFDYNLSPNNLLRKKFICKSLPSIVQKHLDELGKCIFDHVNYATEYLTQFRAQFRLWHFEQQILDMNLCVSSRLPLLNEEALPNISNFREKDSKISSFYFRIFIKLQTSFYYLILSMCPDISSQNPGHVKENLYLLHTQEAPFTFHDISNSRNHKSKLDNINTSIYRELSNNVDFQEKCVTNLPTSFLTVCKIFRLGSDVTVRDGFDCFSMAPLQRRRMRSYGSQFILRDENIRWLSLYELSDHIFTLDILISIFHLQHALKQVNNLEHFLVSSQALQHSSRTLVLVMPPCPSNVCKPVYSNFCNCLYYCRFSLMPNKHWLVQLVFSTPIIFSNNTQYNLSYNVCEGATLFEQFYSDFESILMLYGSIVEFSLYLQSSTLLRKKFKVKRYDYTHLSITFCGEEIEFSPGALISLYWNSNERKFHLEFTNMPQSFAQSSYEEAFNSNYSIPQLLFGLLKLFPFYRLIEQSIMNSRTRFQAGPFPGIIRLVFKLFIDFEIHNNNKIIIHPHRHESNERVFNLLEQFIESFKVGEINSRDNLDICSLQIPAIARSYSLSSGSPGFPLKPFSPASKLTSIAQTPFTASKASPFFPNYSAFSSKTHQQFFPTTNGLENLYNSRKYQSKSIPFSTFKVLLLPKKKFSNPPLANFLGNLFPKISIRLCAFRYYLYYRTDHCCSHIFKIKITMSWLIIT</sequence>
<reference evidence="1 2" key="1">
    <citation type="journal article" date="2023" name="BMC Biol.">
        <title>The compact genome of the sponge Oopsacas minuta (Hexactinellida) is lacking key metazoan core genes.</title>
        <authorList>
            <person name="Santini S."/>
            <person name="Schenkelaars Q."/>
            <person name="Jourda C."/>
            <person name="Duchesne M."/>
            <person name="Belahbib H."/>
            <person name="Rocher C."/>
            <person name="Selva M."/>
            <person name="Riesgo A."/>
            <person name="Vervoort M."/>
            <person name="Leys S.P."/>
            <person name="Kodjabachian L."/>
            <person name="Le Bivic A."/>
            <person name="Borchiellini C."/>
            <person name="Claverie J.M."/>
            <person name="Renard E."/>
        </authorList>
    </citation>
    <scope>NUCLEOTIDE SEQUENCE [LARGE SCALE GENOMIC DNA]</scope>
    <source>
        <strain evidence="1">SPO-2</strain>
    </source>
</reference>
<name>A0AAV7KDA3_9METZ</name>